<evidence type="ECO:0000313" key="2">
    <source>
        <dbReference type="EMBL" id="CAF4413083.1"/>
    </source>
</evidence>
<dbReference type="AlphaFoldDB" id="A0A820Q4Q8"/>
<dbReference type="GO" id="GO:0004812">
    <property type="term" value="F:aminoacyl-tRNA ligase activity"/>
    <property type="evidence" value="ECO:0007669"/>
    <property type="project" value="InterPro"/>
</dbReference>
<evidence type="ECO:0000313" key="3">
    <source>
        <dbReference type="Proteomes" id="UP000663844"/>
    </source>
</evidence>
<dbReference type="GO" id="GO:0006418">
    <property type="term" value="P:tRNA aminoacylation for protein translation"/>
    <property type="evidence" value="ECO:0007669"/>
    <property type="project" value="InterPro"/>
</dbReference>
<sequence>MAVSIDNEARLVLFQSIGLNEQKARETLKNHDLTRVLEITINEAKKILPNENQITKSIGNLLYALSTKSKQQIYHLHSYLIKYICEEKIKNEQQLIAAIDYLLT</sequence>
<dbReference type="Pfam" id="PF04558">
    <property type="entry name" value="tRNA_synt_1c_R1"/>
    <property type="match status" value="1"/>
</dbReference>
<dbReference type="InterPro" id="IPR042558">
    <property type="entry name" value="Gln-tRNA-synth_Ib_RNA-bd_N_1"/>
</dbReference>
<dbReference type="EMBL" id="CAJOAZ010027889">
    <property type="protein sequence ID" value="CAF4413083.1"/>
    <property type="molecule type" value="Genomic_DNA"/>
</dbReference>
<proteinExistence type="predicted"/>
<protein>
    <recommendedName>
        <fullName evidence="1">Glutaminyl-tRNA synthetase class Ib non-specific RNA-binding domain-containing protein</fullName>
    </recommendedName>
</protein>
<dbReference type="GO" id="GO:0005524">
    <property type="term" value="F:ATP binding"/>
    <property type="evidence" value="ECO:0007669"/>
    <property type="project" value="InterPro"/>
</dbReference>
<feature type="non-terminal residue" evidence="2">
    <location>
        <position position="1"/>
    </location>
</feature>
<dbReference type="Gene3D" id="1.10.8.1290">
    <property type="entry name" value="Glutaminyl-tRNA synthetase, non-specific RNA binding region part 1, domain 1"/>
    <property type="match status" value="1"/>
</dbReference>
<name>A0A820Q4Q8_9BILA</name>
<evidence type="ECO:0000259" key="1">
    <source>
        <dbReference type="Pfam" id="PF04558"/>
    </source>
</evidence>
<reference evidence="2" key="1">
    <citation type="submission" date="2021-02" db="EMBL/GenBank/DDBJ databases">
        <authorList>
            <person name="Nowell W R."/>
        </authorList>
    </citation>
    <scope>NUCLEOTIDE SEQUENCE</scope>
</reference>
<dbReference type="GO" id="GO:0005737">
    <property type="term" value="C:cytoplasm"/>
    <property type="evidence" value="ECO:0007669"/>
    <property type="project" value="InterPro"/>
</dbReference>
<comment type="caution">
    <text evidence="2">The sequence shown here is derived from an EMBL/GenBank/DDBJ whole genome shotgun (WGS) entry which is preliminary data.</text>
</comment>
<feature type="domain" description="Glutaminyl-tRNA synthetase class Ib non-specific RNA-binding" evidence="1">
    <location>
        <begin position="11"/>
        <end position="102"/>
    </location>
</feature>
<dbReference type="FunFam" id="1.10.8.1290:FF:000002">
    <property type="entry name" value="Glutamine--tRNA ligase cytoplasmic"/>
    <property type="match status" value="1"/>
</dbReference>
<organism evidence="2 3">
    <name type="scientific">Adineta steineri</name>
    <dbReference type="NCBI Taxonomy" id="433720"/>
    <lineage>
        <taxon>Eukaryota</taxon>
        <taxon>Metazoa</taxon>
        <taxon>Spiralia</taxon>
        <taxon>Gnathifera</taxon>
        <taxon>Rotifera</taxon>
        <taxon>Eurotatoria</taxon>
        <taxon>Bdelloidea</taxon>
        <taxon>Adinetida</taxon>
        <taxon>Adinetidae</taxon>
        <taxon>Adineta</taxon>
    </lineage>
</organism>
<dbReference type="Proteomes" id="UP000663844">
    <property type="component" value="Unassembled WGS sequence"/>
</dbReference>
<accession>A0A820Q4Q8</accession>
<gene>
    <name evidence="2" type="ORF">OXD698_LOCUS52160</name>
</gene>
<dbReference type="InterPro" id="IPR007639">
    <property type="entry name" value="Gln-tRNA-synth_Ib_RNA-bd_N"/>
</dbReference>